<evidence type="ECO:0000313" key="2">
    <source>
        <dbReference type="WBParaSite" id="JU765_v2.g3454.t1"/>
    </source>
</evidence>
<reference evidence="2" key="1">
    <citation type="submission" date="2022-11" db="UniProtKB">
        <authorList>
            <consortium name="WormBaseParasite"/>
        </authorList>
    </citation>
    <scope>IDENTIFICATION</scope>
</reference>
<name>A0AC34R517_9BILA</name>
<dbReference type="WBParaSite" id="JU765_v2.g3454.t1">
    <property type="protein sequence ID" value="JU765_v2.g3454.t1"/>
    <property type="gene ID" value="JU765_v2.g3454"/>
</dbReference>
<evidence type="ECO:0000313" key="1">
    <source>
        <dbReference type="Proteomes" id="UP000887576"/>
    </source>
</evidence>
<protein>
    <submittedName>
        <fullName evidence="2">NAD-dependent epimerase/dehydratase domain-containing protein</fullName>
    </submittedName>
</protein>
<sequence length="424" mass="48108">MYVIENHPLVEVGPEPYNVQNLMLTNEDIDAYVDKVAKALNEPVDPRVINAHEFHDLSISPDKTKLNQVNFQFVQKMAELCQKLNVARIIQVSSIYLQCSTMWPNIHGREVEGTHKSGRVPFKPFVESKNRGEQVLKSLEDGFQVVIARIGELFGEGDVKSSVCDAIWLTGKLKFLPIFGDCQGIIQMSYARNIATSIVQIASSLSTRPEIKFEIVCLRDETPNKDIYSTCLIPFVANKGHPLAQRQIPFFLIFPLLCLAMLLSKFLNILGIASPLDKLPDLAYFYLLFRHWIFLDDFKQKIFFGIAYNPVKKLVGMDSSVEKKKSEVILNFQVETTLKALVYGLNDQNIQSAWEIDGIKDIRVIEDDEDSAEFIKIKIKADTEEAAEKARKQLYYLTDSVKVPLKVLEKICGLMPEIVQKSSI</sequence>
<proteinExistence type="predicted"/>
<accession>A0AC34R517</accession>
<organism evidence="1 2">
    <name type="scientific">Panagrolaimus sp. JU765</name>
    <dbReference type="NCBI Taxonomy" id="591449"/>
    <lineage>
        <taxon>Eukaryota</taxon>
        <taxon>Metazoa</taxon>
        <taxon>Ecdysozoa</taxon>
        <taxon>Nematoda</taxon>
        <taxon>Chromadorea</taxon>
        <taxon>Rhabditida</taxon>
        <taxon>Tylenchina</taxon>
        <taxon>Panagrolaimomorpha</taxon>
        <taxon>Panagrolaimoidea</taxon>
        <taxon>Panagrolaimidae</taxon>
        <taxon>Panagrolaimus</taxon>
    </lineage>
</organism>
<dbReference type="Proteomes" id="UP000887576">
    <property type="component" value="Unplaced"/>
</dbReference>